<dbReference type="Proteomes" id="UP000265520">
    <property type="component" value="Unassembled WGS sequence"/>
</dbReference>
<dbReference type="InterPro" id="IPR011009">
    <property type="entry name" value="Kinase-like_dom_sf"/>
</dbReference>
<evidence type="ECO:0000313" key="3">
    <source>
        <dbReference type="Proteomes" id="UP000265520"/>
    </source>
</evidence>
<keyword evidence="3" id="KW-1185">Reference proteome</keyword>
<sequence>ELKSDNLLIFGDKVIKIDDFGVARIEAKTKGMTPETGTYRWMAP</sequence>
<dbReference type="InterPro" id="IPR000719">
    <property type="entry name" value="Prot_kinase_dom"/>
</dbReference>
<protein>
    <submittedName>
        <fullName evidence="2">Serine/threonine-protein kinase HT1-like</fullName>
    </submittedName>
</protein>
<feature type="non-terminal residue" evidence="2">
    <location>
        <position position="1"/>
    </location>
</feature>
<dbReference type="Pfam" id="PF00069">
    <property type="entry name" value="Pkinase"/>
    <property type="match status" value="1"/>
</dbReference>
<dbReference type="SUPFAM" id="SSF56112">
    <property type="entry name" value="Protein kinase-like (PK-like)"/>
    <property type="match status" value="1"/>
</dbReference>
<keyword evidence="2" id="KW-0808">Transferase</keyword>
<comment type="caution">
    <text evidence="2">The sequence shown here is derived from an EMBL/GenBank/DDBJ whole genome shotgun (WGS) entry which is preliminary data.</text>
</comment>
<accession>A0A392VQF8</accession>
<dbReference type="PROSITE" id="PS50011">
    <property type="entry name" value="PROTEIN_KINASE_DOM"/>
    <property type="match status" value="1"/>
</dbReference>
<proteinExistence type="predicted"/>
<dbReference type="Gene3D" id="1.10.510.10">
    <property type="entry name" value="Transferase(Phosphotransferase) domain 1"/>
    <property type="match status" value="1"/>
</dbReference>
<feature type="domain" description="Protein kinase" evidence="1">
    <location>
        <begin position="1"/>
        <end position="44"/>
    </location>
</feature>
<organism evidence="2 3">
    <name type="scientific">Trifolium medium</name>
    <dbReference type="NCBI Taxonomy" id="97028"/>
    <lineage>
        <taxon>Eukaryota</taxon>
        <taxon>Viridiplantae</taxon>
        <taxon>Streptophyta</taxon>
        <taxon>Embryophyta</taxon>
        <taxon>Tracheophyta</taxon>
        <taxon>Spermatophyta</taxon>
        <taxon>Magnoliopsida</taxon>
        <taxon>eudicotyledons</taxon>
        <taxon>Gunneridae</taxon>
        <taxon>Pentapetalae</taxon>
        <taxon>rosids</taxon>
        <taxon>fabids</taxon>
        <taxon>Fabales</taxon>
        <taxon>Fabaceae</taxon>
        <taxon>Papilionoideae</taxon>
        <taxon>50 kb inversion clade</taxon>
        <taxon>NPAAA clade</taxon>
        <taxon>Hologalegina</taxon>
        <taxon>IRL clade</taxon>
        <taxon>Trifolieae</taxon>
        <taxon>Trifolium</taxon>
    </lineage>
</organism>
<reference evidence="2 3" key="1">
    <citation type="journal article" date="2018" name="Front. Plant Sci.">
        <title>Red Clover (Trifolium pratense) and Zigzag Clover (T. medium) - A Picture of Genomic Similarities and Differences.</title>
        <authorList>
            <person name="Dluhosova J."/>
            <person name="Istvanek J."/>
            <person name="Nedelnik J."/>
            <person name="Repkova J."/>
        </authorList>
    </citation>
    <scope>NUCLEOTIDE SEQUENCE [LARGE SCALE GENOMIC DNA]</scope>
    <source>
        <strain evidence="3">cv. 10/8</strain>
        <tissue evidence="2">Leaf</tissue>
    </source>
</reference>
<name>A0A392VQF8_9FABA</name>
<dbReference type="GO" id="GO:0005524">
    <property type="term" value="F:ATP binding"/>
    <property type="evidence" value="ECO:0007669"/>
    <property type="project" value="InterPro"/>
</dbReference>
<dbReference type="EMBL" id="LXQA011214238">
    <property type="protein sequence ID" value="MCI89221.1"/>
    <property type="molecule type" value="Genomic_DNA"/>
</dbReference>
<dbReference type="AlphaFoldDB" id="A0A392VQF8"/>
<keyword evidence="2" id="KW-0418">Kinase</keyword>
<evidence type="ECO:0000259" key="1">
    <source>
        <dbReference type="PROSITE" id="PS50011"/>
    </source>
</evidence>
<evidence type="ECO:0000313" key="2">
    <source>
        <dbReference type="EMBL" id="MCI89221.1"/>
    </source>
</evidence>
<dbReference type="GO" id="GO:0004672">
    <property type="term" value="F:protein kinase activity"/>
    <property type="evidence" value="ECO:0007669"/>
    <property type="project" value="InterPro"/>
</dbReference>